<evidence type="ECO:0000256" key="1">
    <source>
        <dbReference type="RuleBase" id="RU004430"/>
    </source>
</evidence>
<comment type="function">
    <text evidence="1">Core subunit of the mitochondrial membrane respiratory chain NADH dehydrogenase (Complex I) which catalyzes electron transfer from NADH through the respiratory chain, using ubiquinone as an electron acceptor. Essential for the catalytic activity and assembly of complex I.</text>
</comment>
<dbReference type="GO" id="GO:0031966">
    <property type="term" value="C:mitochondrial membrane"/>
    <property type="evidence" value="ECO:0007669"/>
    <property type="project" value="UniProtKB-SubCell"/>
</dbReference>
<dbReference type="InterPro" id="IPR001457">
    <property type="entry name" value="NADH_UbQ/plastoQ_OxRdtase_su6"/>
</dbReference>
<dbReference type="Pfam" id="PF00499">
    <property type="entry name" value="Oxidored_q3"/>
    <property type="match status" value="1"/>
</dbReference>
<feature type="transmembrane region" description="Helical" evidence="1">
    <location>
        <begin position="30"/>
        <end position="46"/>
    </location>
</feature>
<dbReference type="GeneID" id="40135573"/>
<organism evidence="2">
    <name type="scientific">Armillaria borealis</name>
    <dbReference type="NCBI Taxonomy" id="47425"/>
    <lineage>
        <taxon>Eukaryota</taxon>
        <taxon>Fungi</taxon>
        <taxon>Dikarya</taxon>
        <taxon>Basidiomycota</taxon>
        <taxon>Agaricomycotina</taxon>
        <taxon>Agaricomycetes</taxon>
        <taxon>Agaricomycetidae</taxon>
        <taxon>Agaricales</taxon>
        <taxon>Marasmiineae</taxon>
        <taxon>Physalacriaceae</taxon>
        <taxon>Armillaria</taxon>
    </lineage>
</organism>
<feature type="transmembrane region" description="Helical" evidence="1">
    <location>
        <begin position="170"/>
        <end position="195"/>
    </location>
</feature>
<comment type="catalytic activity">
    <reaction evidence="1">
        <text>a ubiquinone + NADH + 5 H(+)(in) = a ubiquinol + NAD(+) + 4 H(+)(out)</text>
        <dbReference type="Rhea" id="RHEA:29091"/>
        <dbReference type="Rhea" id="RHEA-COMP:9565"/>
        <dbReference type="Rhea" id="RHEA-COMP:9566"/>
        <dbReference type="ChEBI" id="CHEBI:15378"/>
        <dbReference type="ChEBI" id="CHEBI:16389"/>
        <dbReference type="ChEBI" id="CHEBI:17976"/>
        <dbReference type="ChEBI" id="CHEBI:57540"/>
        <dbReference type="ChEBI" id="CHEBI:57945"/>
        <dbReference type="EC" id="7.1.1.2"/>
    </reaction>
</comment>
<keyword evidence="1" id="KW-1133">Transmembrane helix</keyword>
<dbReference type="AlphaFoldDB" id="A0A4D6FEY9"/>
<keyword evidence="1" id="KW-0472">Membrane</keyword>
<keyword evidence="1" id="KW-1278">Translocase</keyword>
<dbReference type="EMBL" id="MH407470">
    <property type="protein sequence ID" value="QCB16415.1"/>
    <property type="molecule type" value="Genomic_DNA"/>
</dbReference>
<keyword evidence="1" id="KW-0679">Respiratory chain</keyword>
<proteinExistence type="inferred from homology"/>
<evidence type="ECO:0000313" key="2">
    <source>
        <dbReference type="EMBL" id="QCB16415.1"/>
    </source>
</evidence>
<keyword evidence="1" id="KW-0520">NAD</keyword>
<protein>
    <recommendedName>
        <fullName evidence="1">NADH-ubiquinone oxidoreductase chain 6</fullName>
        <ecNumber evidence="1">7.1.1.2</ecNumber>
    </recommendedName>
</protein>
<keyword evidence="1" id="KW-0812">Transmembrane</keyword>
<comment type="similarity">
    <text evidence="1">Belongs to the complex I subunit 6 family.</text>
</comment>
<dbReference type="InterPro" id="IPR042106">
    <property type="entry name" value="Nuo/plastoQ_OxRdtase_6_NuoJ"/>
</dbReference>
<dbReference type="Gene3D" id="1.20.120.1200">
    <property type="entry name" value="NADH-ubiquinone/plastoquinone oxidoreductase chain 6, subunit NuoJ"/>
    <property type="match status" value="1"/>
</dbReference>
<sequence length="201" mass="22572">MTNLSLIILTFGSLLSGVFTITSKNPVISILFLISVFVQAAIYLILTGVNFIGLAYIIIYVGAIAVLFLFVIMMLNINLSEILETDNQYTKNLPLAIAIGFLFIYNFSNILSFQFFSDLNIQENSYLLFLKSNDLWENLNFNSNILSNLSLHSDLQLIDITQIKILGYILYTYSSVLLIALGIILLLSMFATIIISKNENN</sequence>
<keyword evidence="1" id="KW-0830">Ubiquinone</keyword>
<comment type="subcellular location">
    <subcellularLocation>
        <location evidence="1">Mitochondrion membrane</location>
        <topology evidence="1">Multi-pass membrane protein</topology>
    </subcellularLocation>
</comment>
<dbReference type="EC" id="7.1.1.2" evidence="1"/>
<feature type="transmembrane region" description="Helical" evidence="1">
    <location>
        <begin position="53"/>
        <end position="75"/>
    </location>
</feature>
<dbReference type="GO" id="GO:0008137">
    <property type="term" value="F:NADH dehydrogenase (ubiquinone) activity"/>
    <property type="evidence" value="ECO:0007669"/>
    <property type="project" value="UniProtKB-UniRule"/>
</dbReference>
<dbReference type="PANTHER" id="PTHR33269:SF17">
    <property type="entry name" value="NADH-UBIQUINONE OXIDOREDUCTASE CHAIN 6"/>
    <property type="match status" value="1"/>
</dbReference>
<reference evidence="2" key="1">
    <citation type="journal article" date="2019" name="BMC Genomics">
        <title>Mobile genetic elements explain size variation in the mitochondrial genomes of four closely-related Armillaria species.</title>
        <authorList>
            <person name="Kolesnikova A.I."/>
            <person name="Putintseva Y.A."/>
            <person name="Simonov E.P."/>
            <person name="Biriukov V.V."/>
            <person name="Oreshkova N.V."/>
            <person name="Pavlov I.N."/>
            <person name="Sharov V.V."/>
            <person name="Kuzmin D.A."/>
            <person name="Anderson J.B."/>
            <person name="Krutovsky K.V."/>
        </authorList>
    </citation>
    <scope>NUCLEOTIDE SEQUENCE [LARGE SCALE GENOMIC DNA]</scope>
</reference>
<keyword evidence="1" id="KW-0249">Electron transport</keyword>
<geneLocation type="mitochondrion" evidence="2"/>
<name>A0A4D6FEY9_9AGAR</name>
<gene>
    <name evidence="2" type="primary">nad6</name>
</gene>
<feature type="transmembrane region" description="Helical" evidence="1">
    <location>
        <begin position="95"/>
        <end position="116"/>
    </location>
</feature>
<keyword evidence="1 2" id="KW-0496">Mitochondrion</keyword>
<accession>A0A4D6FEY9</accession>
<dbReference type="PANTHER" id="PTHR33269">
    <property type="entry name" value="NADH-UBIQUINONE OXIDOREDUCTASE CHAIN 6"/>
    <property type="match status" value="1"/>
</dbReference>
<dbReference type="RefSeq" id="YP_009631635.1">
    <property type="nucleotide sequence ID" value="NC_042230.1"/>
</dbReference>
<keyword evidence="1" id="KW-0813">Transport</keyword>